<dbReference type="FunFam" id="2.60.40.10:FF:000437">
    <property type="entry name" value="Beat-IIIc, isoform A"/>
    <property type="match status" value="1"/>
</dbReference>
<dbReference type="OrthoDB" id="6343941at2759"/>
<feature type="chain" id="PRO_5040120329" description="Ig-like domain-containing protein" evidence="1">
    <location>
        <begin position="21"/>
        <end position="276"/>
    </location>
</feature>
<dbReference type="InterPro" id="IPR013783">
    <property type="entry name" value="Ig-like_fold"/>
</dbReference>
<evidence type="ECO:0000313" key="3">
    <source>
        <dbReference type="EMBL" id="CAH1186282.1"/>
    </source>
</evidence>
<dbReference type="InterPro" id="IPR007110">
    <property type="entry name" value="Ig-like_dom"/>
</dbReference>
<dbReference type="PANTHER" id="PTHR21261">
    <property type="entry name" value="BEAT PROTEIN"/>
    <property type="match status" value="1"/>
</dbReference>
<keyword evidence="1" id="KW-0732">Signal</keyword>
<dbReference type="Pfam" id="PF13895">
    <property type="entry name" value="Ig_2"/>
    <property type="match status" value="1"/>
</dbReference>
<sequence>MRPAASLILMVFVLQRISSGKSLKGMRLNVPRAVRAGHSVTLGCEYDLEDAPLYSVKWYRDNGEFYRYVPKEEPPTRVFPLPGLHVDVSVSNAHNVTLMSVGRNISGLFQCEVSADAPLFHTQMMSSPMTVAVVPVGVPTVSVDKAGLEHGRPLIADCNAPPSYPASNITLYVNDERVPAYTSEWITSVEDHLERKTGRLELSGVGGSWGTLRLRCEATLFRLYRAYSLEVEVRPDTPQPASVLLGPSNKGEKSAASTNRLFYLLLSLIAVRSRRC</sequence>
<proteinExistence type="predicted"/>
<evidence type="ECO:0000259" key="2">
    <source>
        <dbReference type="PROSITE" id="PS50835"/>
    </source>
</evidence>
<dbReference type="Gene3D" id="2.60.40.10">
    <property type="entry name" value="Immunoglobulins"/>
    <property type="match status" value="1"/>
</dbReference>
<accession>A0A9P0DWF3</accession>
<dbReference type="PANTHER" id="PTHR21261:SF17">
    <property type="entry name" value="BEAT VI"/>
    <property type="match status" value="1"/>
</dbReference>
<dbReference type="SUPFAM" id="SSF48726">
    <property type="entry name" value="Immunoglobulin"/>
    <property type="match status" value="1"/>
</dbReference>
<gene>
    <name evidence="3" type="ORF">PHYEVI_LOCUS9426</name>
</gene>
<dbReference type="AlphaFoldDB" id="A0A9P0DWF3"/>
<dbReference type="InterPro" id="IPR036179">
    <property type="entry name" value="Ig-like_dom_sf"/>
</dbReference>
<name>A0A9P0DWF3_PHYSR</name>
<organism evidence="3 4">
    <name type="scientific">Phyllotreta striolata</name>
    <name type="common">Striped flea beetle</name>
    <name type="synonym">Crioceris striolata</name>
    <dbReference type="NCBI Taxonomy" id="444603"/>
    <lineage>
        <taxon>Eukaryota</taxon>
        <taxon>Metazoa</taxon>
        <taxon>Ecdysozoa</taxon>
        <taxon>Arthropoda</taxon>
        <taxon>Hexapoda</taxon>
        <taxon>Insecta</taxon>
        <taxon>Pterygota</taxon>
        <taxon>Neoptera</taxon>
        <taxon>Endopterygota</taxon>
        <taxon>Coleoptera</taxon>
        <taxon>Polyphaga</taxon>
        <taxon>Cucujiformia</taxon>
        <taxon>Chrysomeloidea</taxon>
        <taxon>Chrysomelidae</taxon>
        <taxon>Galerucinae</taxon>
        <taxon>Alticini</taxon>
        <taxon>Phyllotreta</taxon>
    </lineage>
</organism>
<feature type="domain" description="Ig-like" evidence="2">
    <location>
        <begin position="3"/>
        <end position="132"/>
    </location>
</feature>
<dbReference type="Proteomes" id="UP001153712">
    <property type="component" value="Chromosome 6"/>
</dbReference>
<reference evidence="3" key="1">
    <citation type="submission" date="2022-01" db="EMBL/GenBank/DDBJ databases">
        <authorList>
            <person name="King R."/>
        </authorList>
    </citation>
    <scope>NUCLEOTIDE SEQUENCE</scope>
</reference>
<feature type="signal peptide" evidence="1">
    <location>
        <begin position="1"/>
        <end position="20"/>
    </location>
</feature>
<dbReference type="PROSITE" id="PS50835">
    <property type="entry name" value="IG_LIKE"/>
    <property type="match status" value="1"/>
</dbReference>
<protein>
    <recommendedName>
        <fullName evidence="2">Ig-like domain-containing protein</fullName>
    </recommendedName>
</protein>
<evidence type="ECO:0000256" key="1">
    <source>
        <dbReference type="SAM" id="SignalP"/>
    </source>
</evidence>
<evidence type="ECO:0000313" key="4">
    <source>
        <dbReference type="Proteomes" id="UP001153712"/>
    </source>
</evidence>
<keyword evidence="4" id="KW-1185">Reference proteome</keyword>
<dbReference type="EMBL" id="OU900099">
    <property type="protein sequence ID" value="CAH1186282.1"/>
    <property type="molecule type" value="Genomic_DNA"/>
</dbReference>